<sequence>MEVPLQVAVELRHAEELSYVALLIKDLFAALRRADAAWEQETSAAIRIQAHARGFLQRLYLGALRHHAIVIQKCWRGYRGSERFKDYRQAYDIILRARFVAAAATNIQRTWRGWLSRKYRHDFFKRKHYLEGVRRTNATVRALIQQQADLSAR</sequence>
<organism evidence="1 2">
    <name type="scientific">Apatococcus fuscideae</name>
    <dbReference type="NCBI Taxonomy" id="2026836"/>
    <lineage>
        <taxon>Eukaryota</taxon>
        <taxon>Viridiplantae</taxon>
        <taxon>Chlorophyta</taxon>
        <taxon>core chlorophytes</taxon>
        <taxon>Trebouxiophyceae</taxon>
        <taxon>Chlorellales</taxon>
        <taxon>Chlorellaceae</taxon>
        <taxon>Apatococcus</taxon>
    </lineage>
</organism>
<name>A0AAW1T563_9CHLO</name>
<dbReference type="InterPro" id="IPR027417">
    <property type="entry name" value="P-loop_NTPase"/>
</dbReference>
<dbReference type="PROSITE" id="PS50096">
    <property type="entry name" value="IQ"/>
    <property type="match status" value="3"/>
</dbReference>
<dbReference type="Pfam" id="PF00612">
    <property type="entry name" value="IQ"/>
    <property type="match status" value="3"/>
</dbReference>
<dbReference type="EMBL" id="JALJOV010000442">
    <property type="protein sequence ID" value="KAK9863684.1"/>
    <property type="molecule type" value="Genomic_DNA"/>
</dbReference>
<dbReference type="SUPFAM" id="SSF52540">
    <property type="entry name" value="P-loop containing nucleoside triphosphate hydrolases"/>
    <property type="match status" value="1"/>
</dbReference>
<gene>
    <name evidence="1" type="ORF">WJX84_005496</name>
</gene>
<dbReference type="Proteomes" id="UP001485043">
    <property type="component" value="Unassembled WGS sequence"/>
</dbReference>
<dbReference type="InterPro" id="IPR000048">
    <property type="entry name" value="IQ_motif_EF-hand-BS"/>
</dbReference>
<keyword evidence="2" id="KW-1185">Reference proteome</keyword>
<accession>A0AAW1T563</accession>
<reference evidence="1 2" key="1">
    <citation type="journal article" date="2024" name="Nat. Commun.">
        <title>Phylogenomics reveals the evolutionary origins of lichenization in chlorophyte algae.</title>
        <authorList>
            <person name="Puginier C."/>
            <person name="Libourel C."/>
            <person name="Otte J."/>
            <person name="Skaloud P."/>
            <person name="Haon M."/>
            <person name="Grisel S."/>
            <person name="Petersen M."/>
            <person name="Berrin J.G."/>
            <person name="Delaux P.M."/>
            <person name="Dal Grande F."/>
            <person name="Keller J."/>
        </authorList>
    </citation>
    <scope>NUCLEOTIDE SEQUENCE [LARGE SCALE GENOMIC DNA]</scope>
    <source>
        <strain evidence="1 2">SAG 2523</strain>
    </source>
</reference>
<dbReference type="Gene3D" id="1.20.5.190">
    <property type="match status" value="1"/>
</dbReference>
<comment type="caution">
    <text evidence="1">The sequence shown here is derived from an EMBL/GenBank/DDBJ whole genome shotgun (WGS) entry which is preliminary data.</text>
</comment>
<protein>
    <recommendedName>
        <fullName evidence="3">Spermatogenesis-associated protein 17</fullName>
    </recommendedName>
</protein>
<dbReference type="AlphaFoldDB" id="A0AAW1T563"/>
<evidence type="ECO:0000313" key="2">
    <source>
        <dbReference type="Proteomes" id="UP001485043"/>
    </source>
</evidence>
<evidence type="ECO:0000313" key="1">
    <source>
        <dbReference type="EMBL" id="KAK9863684.1"/>
    </source>
</evidence>
<dbReference type="SMART" id="SM00015">
    <property type="entry name" value="IQ"/>
    <property type="match status" value="3"/>
</dbReference>
<proteinExistence type="predicted"/>
<evidence type="ECO:0008006" key="3">
    <source>
        <dbReference type="Google" id="ProtNLM"/>
    </source>
</evidence>